<gene>
    <name evidence="2" type="ORF">SOCE26_023730</name>
</gene>
<feature type="transmembrane region" description="Helical" evidence="1">
    <location>
        <begin position="367"/>
        <end position="387"/>
    </location>
</feature>
<feature type="transmembrane region" description="Helical" evidence="1">
    <location>
        <begin position="332"/>
        <end position="352"/>
    </location>
</feature>
<feature type="transmembrane region" description="Helical" evidence="1">
    <location>
        <begin position="136"/>
        <end position="154"/>
    </location>
</feature>
<evidence type="ECO:0000313" key="2">
    <source>
        <dbReference type="EMBL" id="AUX40971.1"/>
    </source>
</evidence>
<dbReference type="Proteomes" id="UP000238348">
    <property type="component" value="Chromosome"/>
</dbReference>
<feature type="transmembrane region" description="Helical" evidence="1">
    <location>
        <begin position="238"/>
        <end position="257"/>
    </location>
</feature>
<feature type="transmembrane region" description="Helical" evidence="1">
    <location>
        <begin position="581"/>
        <end position="602"/>
    </location>
</feature>
<evidence type="ECO:0008006" key="4">
    <source>
        <dbReference type="Google" id="ProtNLM"/>
    </source>
</evidence>
<keyword evidence="1" id="KW-0472">Membrane</keyword>
<dbReference type="OrthoDB" id="246204at2"/>
<dbReference type="AlphaFoldDB" id="A0A2L0ENT6"/>
<evidence type="ECO:0000313" key="3">
    <source>
        <dbReference type="Proteomes" id="UP000238348"/>
    </source>
</evidence>
<organism evidence="2 3">
    <name type="scientific">Sorangium cellulosum</name>
    <name type="common">Polyangium cellulosum</name>
    <dbReference type="NCBI Taxonomy" id="56"/>
    <lineage>
        <taxon>Bacteria</taxon>
        <taxon>Pseudomonadati</taxon>
        <taxon>Myxococcota</taxon>
        <taxon>Polyangia</taxon>
        <taxon>Polyangiales</taxon>
        <taxon>Polyangiaceae</taxon>
        <taxon>Sorangium</taxon>
    </lineage>
</organism>
<reference evidence="2 3" key="1">
    <citation type="submission" date="2015-09" db="EMBL/GenBank/DDBJ databases">
        <title>Sorangium comparison.</title>
        <authorList>
            <person name="Zaburannyi N."/>
            <person name="Bunk B."/>
            <person name="Overmann J."/>
            <person name="Mueller R."/>
        </authorList>
    </citation>
    <scope>NUCLEOTIDE SEQUENCE [LARGE SCALE GENOMIC DNA]</scope>
    <source>
        <strain evidence="2 3">So ce26</strain>
    </source>
</reference>
<keyword evidence="1" id="KW-0812">Transmembrane</keyword>
<protein>
    <recommendedName>
        <fullName evidence="4">YfhO family protein</fullName>
    </recommendedName>
</protein>
<dbReference type="RefSeq" id="WP_104978690.1">
    <property type="nucleotide sequence ID" value="NZ_CP012673.1"/>
</dbReference>
<name>A0A2L0ENT6_SORCE</name>
<dbReference type="EMBL" id="CP012673">
    <property type="protein sequence ID" value="AUX40971.1"/>
    <property type="molecule type" value="Genomic_DNA"/>
</dbReference>
<accession>A0A2L0ENT6</accession>
<proteinExistence type="predicted"/>
<feature type="transmembrane region" description="Helical" evidence="1">
    <location>
        <begin position="210"/>
        <end position="231"/>
    </location>
</feature>
<feature type="transmembrane region" description="Helical" evidence="1">
    <location>
        <begin position="301"/>
        <end position="320"/>
    </location>
</feature>
<evidence type="ECO:0000256" key="1">
    <source>
        <dbReference type="SAM" id="Phobius"/>
    </source>
</evidence>
<feature type="transmembrane region" description="Helical" evidence="1">
    <location>
        <begin position="108"/>
        <end position="129"/>
    </location>
</feature>
<keyword evidence="1" id="KW-1133">Transmembrane helix</keyword>
<feature type="transmembrane region" description="Helical" evidence="1">
    <location>
        <begin position="12"/>
        <end position="35"/>
    </location>
</feature>
<sequence length="611" mass="65856">MRVPAWLAGRSARVALAALAALAWAIVLGMIVYVVRPAFDHLDRWGGHDWDMVTSFRYLTVKSLRDYGQFPGWNPYACGGYTAWGYVESGTNVVSPWLPVYLLSDLRLALRVEVLGAAVISALGTWFFAGRFTRSPAARAFVCVVFVVNSRWAMQAATGHAMHLYYAWTPWALAFFDRALGEPAAGAPRLRWQDAACAGAFIAMMVYSGAIYPLPQTLVALGLYAALLAAARRDLRPLAAAALAAAVGLGLAAPKLLPIASAFLRRPRLTESKEAMGLDLLLDVLTSRAPVRVPQWGWHEWGMYIGWLPLLAIAAAALLVRGPRETPLKCAGLALAALGLGAFHAAAPWTLLHELPVFRSQHVPSRWLYPAVLVLGVVAAAGIGRALERLGRLQPLGELCALGLVAWMAVDIGRAARPALERAFWMQLSPRLTPRTSEFHQETKVPPHLRYVRPDWAPPSLPGMIASTGILECWSVVPMSIFAKDTSGKVPGQGARGRGDPAYRGEVYTLSGEGQVKVASWSPNVVVVDVEGGKAGDLLVLNQNHDPGWQANGRRAENHADTPAIRLDGGAQTVTFRYRPAYLPLGMAIFAATAAALAGAAWRGRAARRGG</sequence>